<dbReference type="SUPFAM" id="SSF47413">
    <property type="entry name" value="lambda repressor-like DNA-binding domains"/>
    <property type="match status" value="1"/>
</dbReference>
<keyword evidence="3" id="KW-1185">Reference proteome</keyword>
<dbReference type="AlphaFoldDB" id="A0A2M9YCG6"/>
<dbReference type="PROSITE" id="PS50943">
    <property type="entry name" value="HTH_CROC1"/>
    <property type="match status" value="1"/>
</dbReference>
<dbReference type="InterPro" id="IPR001387">
    <property type="entry name" value="Cro/C1-type_HTH"/>
</dbReference>
<dbReference type="Gene3D" id="1.10.260.40">
    <property type="entry name" value="lambda repressor-like DNA-binding domains"/>
    <property type="match status" value="1"/>
</dbReference>
<dbReference type="CDD" id="cd00093">
    <property type="entry name" value="HTH_XRE"/>
    <property type="match status" value="1"/>
</dbReference>
<dbReference type="EMBL" id="NPDR01000003">
    <property type="protein sequence ID" value="PJZ49209.1"/>
    <property type="molecule type" value="Genomic_DNA"/>
</dbReference>
<gene>
    <name evidence="2" type="ORF">CH362_07650</name>
</gene>
<comment type="caution">
    <text evidence="2">The sequence shown here is derived from an EMBL/GenBank/DDBJ whole genome shotgun (WGS) entry which is preliminary data.</text>
</comment>
<dbReference type="Proteomes" id="UP000231926">
    <property type="component" value="Unassembled WGS sequence"/>
</dbReference>
<evidence type="ECO:0000313" key="3">
    <source>
        <dbReference type="Proteomes" id="UP000231926"/>
    </source>
</evidence>
<organism evidence="2 3">
    <name type="scientific">Leptospira saintgironsiae</name>
    <dbReference type="NCBI Taxonomy" id="2023183"/>
    <lineage>
        <taxon>Bacteria</taxon>
        <taxon>Pseudomonadati</taxon>
        <taxon>Spirochaetota</taxon>
        <taxon>Spirochaetia</taxon>
        <taxon>Leptospirales</taxon>
        <taxon>Leptospiraceae</taxon>
        <taxon>Leptospira</taxon>
    </lineage>
</organism>
<feature type="domain" description="HTH cro/C1-type" evidence="1">
    <location>
        <begin position="8"/>
        <end position="42"/>
    </location>
</feature>
<reference evidence="2 3" key="1">
    <citation type="submission" date="2017-07" db="EMBL/GenBank/DDBJ databases">
        <title>Leptospira spp. isolated from tropical soils.</title>
        <authorList>
            <person name="Thibeaux R."/>
            <person name="Iraola G."/>
            <person name="Ferres I."/>
            <person name="Bierque E."/>
            <person name="Girault D."/>
            <person name="Soupe-Gilbert M.-E."/>
            <person name="Picardeau M."/>
            <person name="Goarant C."/>
        </authorList>
    </citation>
    <scope>NUCLEOTIDE SEQUENCE [LARGE SCALE GENOMIC DNA]</scope>
    <source>
        <strain evidence="2 3">FH4-C-A2</strain>
    </source>
</reference>
<evidence type="ECO:0000313" key="2">
    <source>
        <dbReference type="EMBL" id="PJZ49209.1"/>
    </source>
</evidence>
<dbReference type="GO" id="GO:0003677">
    <property type="term" value="F:DNA binding"/>
    <property type="evidence" value="ECO:0007669"/>
    <property type="project" value="InterPro"/>
</dbReference>
<proteinExistence type="predicted"/>
<sequence length="45" mass="5338">MDEGDFAVHFRTIQEIENGRTNPNVNTLFRISKRLKVKPKDLFDF</sequence>
<accession>A0A2M9YCG6</accession>
<dbReference type="InterPro" id="IPR010982">
    <property type="entry name" value="Lambda_DNA-bd_dom_sf"/>
</dbReference>
<evidence type="ECO:0000259" key="1">
    <source>
        <dbReference type="PROSITE" id="PS50943"/>
    </source>
</evidence>
<name>A0A2M9YCG6_9LEPT</name>
<protein>
    <recommendedName>
        <fullName evidence="1">HTH cro/C1-type domain-containing protein</fullName>
    </recommendedName>
</protein>
<dbReference type="Pfam" id="PF01381">
    <property type="entry name" value="HTH_3"/>
    <property type="match status" value="1"/>
</dbReference>